<evidence type="ECO:0000313" key="2">
    <source>
        <dbReference type="EMBL" id="KAK0707343.1"/>
    </source>
</evidence>
<feature type="region of interest" description="Disordered" evidence="1">
    <location>
        <begin position="72"/>
        <end position="133"/>
    </location>
</feature>
<dbReference type="EMBL" id="JAUKUA010000006">
    <property type="protein sequence ID" value="KAK0707343.1"/>
    <property type="molecule type" value="Genomic_DNA"/>
</dbReference>
<dbReference type="AlphaFoldDB" id="A0AA40DPH8"/>
<feature type="compositionally biased region" description="Polar residues" evidence="1">
    <location>
        <begin position="85"/>
        <end position="98"/>
    </location>
</feature>
<name>A0AA40DPH8_9PEZI</name>
<evidence type="ECO:0000256" key="1">
    <source>
        <dbReference type="SAM" id="MobiDB-lite"/>
    </source>
</evidence>
<feature type="compositionally biased region" description="Basic residues" evidence="1">
    <location>
        <begin position="72"/>
        <end position="83"/>
    </location>
</feature>
<gene>
    <name evidence="2" type="ORF">B0H67DRAFT_308627</name>
</gene>
<feature type="region of interest" description="Disordered" evidence="1">
    <location>
        <begin position="187"/>
        <end position="220"/>
    </location>
</feature>
<feature type="compositionally biased region" description="Gly residues" evidence="1">
    <location>
        <begin position="124"/>
        <end position="133"/>
    </location>
</feature>
<reference evidence="2" key="1">
    <citation type="submission" date="2023-06" db="EMBL/GenBank/DDBJ databases">
        <title>Genome-scale phylogeny and comparative genomics of the fungal order Sordariales.</title>
        <authorList>
            <consortium name="Lawrence Berkeley National Laboratory"/>
            <person name="Hensen N."/>
            <person name="Bonometti L."/>
            <person name="Westerberg I."/>
            <person name="Brannstrom I.O."/>
            <person name="Guillou S."/>
            <person name="Cros-Aarteil S."/>
            <person name="Calhoun S."/>
            <person name="Haridas S."/>
            <person name="Kuo A."/>
            <person name="Mondo S."/>
            <person name="Pangilinan J."/>
            <person name="Riley R."/>
            <person name="Labutti K."/>
            <person name="Andreopoulos B."/>
            <person name="Lipzen A."/>
            <person name="Chen C."/>
            <person name="Yanf M."/>
            <person name="Daum C."/>
            <person name="Ng V."/>
            <person name="Clum A."/>
            <person name="Steindorff A."/>
            <person name="Ohm R."/>
            <person name="Martin F."/>
            <person name="Silar P."/>
            <person name="Natvig D."/>
            <person name="Lalanne C."/>
            <person name="Gautier V."/>
            <person name="Ament-Velasquez S.L."/>
            <person name="Kruys A."/>
            <person name="Hutchinson M.I."/>
            <person name="Powell A.J."/>
            <person name="Barry K."/>
            <person name="Miller A.N."/>
            <person name="Grigoriev I.V."/>
            <person name="Debuchy R."/>
            <person name="Gladieux P."/>
            <person name="Thoren M.H."/>
            <person name="Johannesson H."/>
        </authorList>
    </citation>
    <scope>NUCLEOTIDE SEQUENCE</scope>
    <source>
        <strain evidence="2">SMH4607-1</strain>
    </source>
</reference>
<proteinExistence type="predicted"/>
<protein>
    <submittedName>
        <fullName evidence="2">Uncharacterized protein</fullName>
    </submittedName>
</protein>
<organism evidence="2 3">
    <name type="scientific">Lasiosphaeris hirsuta</name>
    <dbReference type="NCBI Taxonomy" id="260670"/>
    <lineage>
        <taxon>Eukaryota</taxon>
        <taxon>Fungi</taxon>
        <taxon>Dikarya</taxon>
        <taxon>Ascomycota</taxon>
        <taxon>Pezizomycotina</taxon>
        <taxon>Sordariomycetes</taxon>
        <taxon>Sordariomycetidae</taxon>
        <taxon>Sordariales</taxon>
        <taxon>Lasiosphaeriaceae</taxon>
        <taxon>Lasiosphaeris</taxon>
    </lineage>
</organism>
<evidence type="ECO:0000313" key="3">
    <source>
        <dbReference type="Proteomes" id="UP001172102"/>
    </source>
</evidence>
<dbReference type="Proteomes" id="UP001172102">
    <property type="component" value="Unassembled WGS sequence"/>
</dbReference>
<keyword evidence="3" id="KW-1185">Reference proteome</keyword>
<accession>A0AA40DPH8</accession>
<comment type="caution">
    <text evidence="2">The sequence shown here is derived from an EMBL/GenBank/DDBJ whole genome shotgun (WGS) entry which is preliminary data.</text>
</comment>
<sequence length="220" mass="23659">MQSVSHKVVQLFAPVCHAVVSITPVPCIGSMALTAQSIDFHPTLAAAAGQAHERLDRVPRCLMWVDEVSLHRSHRRPNRRGKRSTAMSPTRSPATNNVPAMMLHGSESPVKSQEASRGRLAPLAGGGGEGGGSWQDDAVREREGGVPRLTVAVAPSLRELRMLPRGPDRLFSGKVRHWTWAMGLSARKPDGGRANHAARSRPAPDAARCNGALASKQDWP</sequence>